<name>A0A377LT58_ENTCL</name>
<evidence type="ECO:0000313" key="3">
    <source>
        <dbReference type="Proteomes" id="UP000255106"/>
    </source>
</evidence>
<sequence>MLPDYLVPAKYHITPVEQQPTEAEKEANFTQGKKKAR</sequence>
<accession>A0A377LT58</accession>
<reference evidence="2 3" key="1">
    <citation type="submission" date="2018-06" db="EMBL/GenBank/DDBJ databases">
        <authorList>
            <consortium name="Pathogen Informatics"/>
            <person name="Doyle S."/>
        </authorList>
    </citation>
    <scope>NUCLEOTIDE SEQUENCE [LARGE SCALE GENOMIC DNA]</scope>
    <source>
        <strain evidence="2 3">NCTC10005</strain>
    </source>
</reference>
<protein>
    <submittedName>
        <fullName evidence="2">Uncharacterized protein</fullName>
    </submittedName>
</protein>
<organism evidence="2 3">
    <name type="scientific">Enterobacter cloacae</name>
    <dbReference type="NCBI Taxonomy" id="550"/>
    <lineage>
        <taxon>Bacteria</taxon>
        <taxon>Pseudomonadati</taxon>
        <taxon>Pseudomonadota</taxon>
        <taxon>Gammaproteobacteria</taxon>
        <taxon>Enterobacterales</taxon>
        <taxon>Enterobacteriaceae</taxon>
        <taxon>Enterobacter</taxon>
        <taxon>Enterobacter cloacae complex</taxon>
    </lineage>
</organism>
<proteinExistence type="predicted"/>
<evidence type="ECO:0000313" key="2">
    <source>
        <dbReference type="EMBL" id="STQ09309.1"/>
    </source>
</evidence>
<dbReference type="EMBL" id="UGJB01000004">
    <property type="protein sequence ID" value="STQ09309.1"/>
    <property type="molecule type" value="Genomic_DNA"/>
</dbReference>
<evidence type="ECO:0000256" key="1">
    <source>
        <dbReference type="SAM" id="MobiDB-lite"/>
    </source>
</evidence>
<feature type="region of interest" description="Disordered" evidence="1">
    <location>
        <begin position="16"/>
        <end position="37"/>
    </location>
</feature>
<gene>
    <name evidence="2" type="ORF">NCTC10005_02014</name>
</gene>
<dbReference type="AlphaFoldDB" id="A0A377LT58"/>
<dbReference type="Proteomes" id="UP000255106">
    <property type="component" value="Unassembled WGS sequence"/>
</dbReference>